<organism evidence="1">
    <name type="scientific">Echinostoma caproni</name>
    <dbReference type="NCBI Taxonomy" id="27848"/>
    <lineage>
        <taxon>Eukaryota</taxon>
        <taxon>Metazoa</taxon>
        <taxon>Spiralia</taxon>
        <taxon>Lophotrochozoa</taxon>
        <taxon>Platyhelminthes</taxon>
        <taxon>Trematoda</taxon>
        <taxon>Digenea</taxon>
        <taxon>Plagiorchiida</taxon>
        <taxon>Echinostomata</taxon>
        <taxon>Echinostomatoidea</taxon>
        <taxon>Echinostomatidae</taxon>
        <taxon>Echinostoma</taxon>
    </lineage>
</organism>
<dbReference type="AlphaFoldDB" id="A0A183B907"/>
<accession>A0A183B907</accession>
<reference evidence="1" key="1">
    <citation type="submission" date="2016-06" db="UniProtKB">
        <authorList>
            <consortium name="WormBaseParasite"/>
        </authorList>
    </citation>
    <scope>IDENTIFICATION</scope>
</reference>
<sequence>LFYEQLRPYLLDEAALVSNGFPREDKTPNAPRGRAILTVPEDKRAVYSSCQGTII</sequence>
<evidence type="ECO:0000313" key="1">
    <source>
        <dbReference type="WBParaSite" id="ECPE_0001573201-mRNA-1"/>
    </source>
</evidence>
<proteinExistence type="predicted"/>
<dbReference type="WBParaSite" id="ECPE_0001573201-mRNA-1">
    <property type="protein sequence ID" value="ECPE_0001573201-mRNA-1"/>
    <property type="gene ID" value="ECPE_0001573201"/>
</dbReference>
<name>A0A183B907_9TREM</name>
<protein>
    <submittedName>
        <fullName evidence="1">EloA-BP1 domain-containing protein</fullName>
    </submittedName>
</protein>